<evidence type="ECO:0000259" key="4">
    <source>
        <dbReference type="Pfam" id="PF13007"/>
    </source>
</evidence>
<evidence type="ECO:0000313" key="5">
    <source>
        <dbReference type="EMBL" id="MBB5061270.1"/>
    </source>
</evidence>
<dbReference type="AlphaFoldDB" id="A0A7W7ZJX4"/>
<dbReference type="Pfam" id="PF13005">
    <property type="entry name" value="zf-IS66"/>
    <property type="match status" value="1"/>
</dbReference>
<sequence>MLPPDSDPVVVELFARMQQQVAAQEKELNYSRLKIQLLEEKLRAMRISKYGKASETLSDLQLELLDLEPGVSGEEIQVESERDPLSPSSESSDKSVDDSEKQQQKRKHPGRQTLPAHLARVEEIIACAPDQCLCGGCGEETSVIGYEESEVLDLKPAAYFVRVVKREKRACKRCEEQGVVVAAVAERILDKCLVSDQVIIDTVVAKYCDSLPLYRQSAILKRDTGLEISRSTMTGWVMHVGELLLPVVGRMKNELLAGSYIQADETPVGVQTHDKRGKNHQAYLWQYGTPGGSVVFDFRMGREREGPRLFLEMYQGLLQTDGYAAYDRVGGPKMVHACCLAHARRKFIDAVKLDAHDIASARIVRLMDELFAIDAKARAEKMDHAQRDLLRKEKAPALLAELRANLLAMQKSVLPKSAAGRAANYMLSLWNKLVLFLQYPELELSTNLAENSMRPVAIGRKNWIHLGSKEAGPKVAAIFSIVESCRRLGLPIREYLAATLPGLANRSIQSVRHLTPAAYAQTKAQ</sequence>
<organism evidence="5 6">
    <name type="scientific">Granulicella aggregans</name>
    <dbReference type="NCBI Taxonomy" id="474949"/>
    <lineage>
        <taxon>Bacteria</taxon>
        <taxon>Pseudomonadati</taxon>
        <taxon>Acidobacteriota</taxon>
        <taxon>Terriglobia</taxon>
        <taxon>Terriglobales</taxon>
        <taxon>Acidobacteriaceae</taxon>
        <taxon>Granulicella</taxon>
    </lineage>
</organism>
<dbReference type="InterPro" id="IPR024463">
    <property type="entry name" value="Transposase_TnpC_homeodom"/>
</dbReference>
<accession>A0A7W7ZJX4</accession>
<protein>
    <submittedName>
        <fullName evidence="5">Transposase</fullName>
    </submittedName>
</protein>
<dbReference type="NCBIfam" id="NF033517">
    <property type="entry name" value="transpos_IS66"/>
    <property type="match status" value="1"/>
</dbReference>
<dbReference type="PANTHER" id="PTHR33678">
    <property type="entry name" value="BLL1576 PROTEIN"/>
    <property type="match status" value="1"/>
</dbReference>
<dbReference type="Pfam" id="PF03050">
    <property type="entry name" value="DDE_Tnp_IS66"/>
    <property type="match status" value="1"/>
</dbReference>
<feature type="region of interest" description="Disordered" evidence="1">
    <location>
        <begin position="73"/>
        <end position="113"/>
    </location>
</feature>
<dbReference type="PANTHER" id="PTHR33678:SF1">
    <property type="entry name" value="BLL1576 PROTEIN"/>
    <property type="match status" value="1"/>
</dbReference>
<keyword evidence="6" id="KW-1185">Reference proteome</keyword>
<feature type="domain" description="Transposase IS66 zinc-finger binding" evidence="3">
    <location>
        <begin position="132"/>
        <end position="175"/>
    </location>
</feature>
<dbReference type="EMBL" id="JACHIP010000034">
    <property type="protein sequence ID" value="MBB5061270.1"/>
    <property type="molecule type" value="Genomic_DNA"/>
</dbReference>
<feature type="compositionally biased region" description="Basic and acidic residues" evidence="1">
    <location>
        <begin position="91"/>
        <end position="103"/>
    </location>
</feature>
<evidence type="ECO:0000259" key="2">
    <source>
        <dbReference type="Pfam" id="PF03050"/>
    </source>
</evidence>
<name>A0A7W7ZJX4_9BACT</name>
<dbReference type="InterPro" id="IPR024474">
    <property type="entry name" value="Znf_dom_IS66"/>
</dbReference>
<feature type="domain" description="Transposase IS66 central" evidence="2">
    <location>
        <begin position="193"/>
        <end position="472"/>
    </location>
</feature>
<feature type="domain" description="Transposase TnpC homeodomain" evidence="4">
    <location>
        <begin position="38"/>
        <end position="122"/>
    </location>
</feature>
<comment type="caution">
    <text evidence="5">The sequence shown here is derived from an EMBL/GenBank/DDBJ whole genome shotgun (WGS) entry which is preliminary data.</text>
</comment>
<evidence type="ECO:0000259" key="3">
    <source>
        <dbReference type="Pfam" id="PF13005"/>
    </source>
</evidence>
<dbReference type="Pfam" id="PF13007">
    <property type="entry name" value="LZ_Tnp_IS66"/>
    <property type="match status" value="1"/>
</dbReference>
<evidence type="ECO:0000313" key="6">
    <source>
        <dbReference type="Proteomes" id="UP000540989"/>
    </source>
</evidence>
<reference evidence="5 6" key="1">
    <citation type="submission" date="2020-08" db="EMBL/GenBank/DDBJ databases">
        <title>Genomic Encyclopedia of Type Strains, Phase IV (KMG-V): Genome sequencing to study the core and pangenomes of soil and plant-associated prokaryotes.</title>
        <authorList>
            <person name="Whitman W."/>
        </authorList>
    </citation>
    <scope>NUCLEOTIDE SEQUENCE [LARGE SCALE GENOMIC DNA]</scope>
    <source>
        <strain evidence="5 6">M8UP14</strain>
    </source>
</reference>
<proteinExistence type="predicted"/>
<gene>
    <name evidence="5" type="ORF">HDF16_006006</name>
</gene>
<evidence type="ECO:0000256" key="1">
    <source>
        <dbReference type="SAM" id="MobiDB-lite"/>
    </source>
</evidence>
<dbReference type="Proteomes" id="UP000540989">
    <property type="component" value="Unassembled WGS sequence"/>
</dbReference>
<dbReference type="InterPro" id="IPR004291">
    <property type="entry name" value="Transposase_IS66_central"/>
</dbReference>
<dbReference type="InterPro" id="IPR052344">
    <property type="entry name" value="Transposase-related"/>
</dbReference>